<dbReference type="EMBL" id="JANPWB010000010">
    <property type="protein sequence ID" value="KAJ1146281.1"/>
    <property type="molecule type" value="Genomic_DNA"/>
</dbReference>
<gene>
    <name evidence="2" type="ORF">NDU88_012559</name>
</gene>
<feature type="region of interest" description="Disordered" evidence="1">
    <location>
        <begin position="1"/>
        <end position="63"/>
    </location>
</feature>
<dbReference type="AlphaFoldDB" id="A0AAV7R119"/>
<proteinExistence type="predicted"/>
<keyword evidence="3" id="KW-1185">Reference proteome</keyword>
<protein>
    <submittedName>
        <fullName evidence="2">Uncharacterized protein</fullName>
    </submittedName>
</protein>
<reference evidence="2" key="1">
    <citation type="journal article" date="2022" name="bioRxiv">
        <title>Sequencing and chromosome-scale assembly of the giantPleurodeles waltlgenome.</title>
        <authorList>
            <person name="Brown T."/>
            <person name="Elewa A."/>
            <person name="Iarovenko S."/>
            <person name="Subramanian E."/>
            <person name="Araus A.J."/>
            <person name="Petzold A."/>
            <person name="Susuki M."/>
            <person name="Suzuki K.-i.T."/>
            <person name="Hayashi T."/>
            <person name="Toyoda A."/>
            <person name="Oliveira C."/>
            <person name="Osipova E."/>
            <person name="Leigh N.D."/>
            <person name="Simon A."/>
            <person name="Yun M.H."/>
        </authorList>
    </citation>
    <scope>NUCLEOTIDE SEQUENCE</scope>
    <source>
        <strain evidence="2">20211129_DDA</strain>
        <tissue evidence="2">Liver</tissue>
    </source>
</reference>
<accession>A0AAV7R119</accession>
<dbReference type="Proteomes" id="UP001066276">
    <property type="component" value="Chromosome 6"/>
</dbReference>
<evidence type="ECO:0000256" key="1">
    <source>
        <dbReference type="SAM" id="MobiDB-lite"/>
    </source>
</evidence>
<feature type="compositionally biased region" description="Basic and acidic residues" evidence="1">
    <location>
        <begin position="49"/>
        <end position="60"/>
    </location>
</feature>
<evidence type="ECO:0000313" key="3">
    <source>
        <dbReference type="Proteomes" id="UP001066276"/>
    </source>
</evidence>
<name>A0AAV7R119_PLEWA</name>
<comment type="caution">
    <text evidence="2">The sequence shown here is derived from an EMBL/GenBank/DDBJ whole genome shotgun (WGS) entry which is preliminary data.</text>
</comment>
<organism evidence="2 3">
    <name type="scientific">Pleurodeles waltl</name>
    <name type="common">Iberian ribbed newt</name>
    <dbReference type="NCBI Taxonomy" id="8319"/>
    <lineage>
        <taxon>Eukaryota</taxon>
        <taxon>Metazoa</taxon>
        <taxon>Chordata</taxon>
        <taxon>Craniata</taxon>
        <taxon>Vertebrata</taxon>
        <taxon>Euteleostomi</taxon>
        <taxon>Amphibia</taxon>
        <taxon>Batrachia</taxon>
        <taxon>Caudata</taxon>
        <taxon>Salamandroidea</taxon>
        <taxon>Salamandridae</taxon>
        <taxon>Pleurodelinae</taxon>
        <taxon>Pleurodeles</taxon>
    </lineage>
</organism>
<sequence>MVRDSALLPRAGQASQKPKPRSATMETRAACPGQRPPAPVQGRPGAHSPAREPMEGRSEHPSIPAGLRSLGKCVCCWDPGRVQWGTDSCPKRLVQEHARKVPPPPHQRRMPPHSPPYLESQGVCVTPTLVPPLASPEGSLRTIWLSVACLSSLCAGVFVSGARSLRVK</sequence>
<evidence type="ECO:0000313" key="2">
    <source>
        <dbReference type="EMBL" id="KAJ1146281.1"/>
    </source>
</evidence>